<proteinExistence type="predicted"/>
<accession>A0A0G4FZ47</accession>
<feature type="compositionally biased region" description="Basic and acidic residues" evidence="1">
    <location>
        <begin position="255"/>
        <end position="265"/>
    </location>
</feature>
<feature type="compositionally biased region" description="Low complexity" evidence="1">
    <location>
        <begin position="361"/>
        <end position="372"/>
    </location>
</feature>
<dbReference type="AlphaFoldDB" id="A0A0G4FZ47"/>
<evidence type="ECO:0000313" key="2">
    <source>
        <dbReference type="EMBL" id="CEM20354.1"/>
    </source>
</evidence>
<feature type="region of interest" description="Disordered" evidence="1">
    <location>
        <begin position="577"/>
        <end position="603"/>
    </location>
</feature>
<feature type="region of interest" description="Disordered" evidence="1">
    <location>
        <begin position="821"/>
        <end position="938"/>
    </location>
</feature>
<organism evidence="2">
    <name type="scientific">Chromera velia CCMP2878</name>
    <dbReference type="NCBI Taxonomy" id="1169474"/>
    <lineage>
        <taxon>Eukaryota</taxon>
        <taxon>Sar</taxon>
        <taxon>Alveolata</taxon>
        <taxon>Colpodellida</taxon>
        <taxon>Chromeraceae</taxon>
        <taxon>Chromera</taxon>
    </lineage>
</organism>
<feature type="compositionally biased region" description="Polar residues" evidence="1">
    <location>
        <begin position="580"/>
        <end position="593"/>
    </location>
</feature>
<feature type="compositionally biased region" description="Basic residues" evidence="1">
    <location>
        <begin position="594"/>
        <end position="603"/>
    </location>
</feature>
<gene>
    <name evidence="2" type="ORF">Cvel_19349</name>
</gene>
<feature type="compositionally biased region" description="Acidic residues" evidence="1">
    <location>
        <begin position="287"/>
        <end position="297"/>
    </location>
</feature>
<dbReference type="VEuPathDB" id="CryptoDB:Cvel_19349"/>
<feature type="region of interest" description="Disordered" evidence="1">
    <location>
        <begin position="321"/>
        <end position="377"/>
    </location>
</feature>
<protein>
    <submittedName>
        <fullName evidence="2">Uncharacterized protein</fullName>
    </submittedName>
</protein>
<evidence type="ECO:0000256" key="1">
    <source>
        <dbReference type="SAM" id="MobiDB-lite"/>
    </source>
</evidence>
<name>A0A0G4FZ47_9ALVE</name>
<feature type="region of interest" description="Disordered" evidence="1">
    <location>
        <begin position="241"/>
        <end position="300"/>
    </location>
</feature>
<reference evidence="2" key="1">
    <citation type="submission" date="2014-11" db="EMBL/GenBank/DDBJ databases">
        <authorList>
            <person name="Otto D Thomas"/>
            <person name="Naeem Raeece"/>
        </authorList>
    </citation>
    <scope>NUCLEOTIDE SEQUENCE</scope>
</reference>
<dbReference type="EMBL" id="CDMZ01000730">
    <property type="protein sequence ID" value="CEM20354.1"/>
    <property type="molecule type" value="Genomic_DNA"/>
</dbReference>
<feature type="region of interest" description="Disordered" evidence="1">
    <location>
        <begin position="952"/>
        <end position="1005"/>
    </location>
</feature>
<sequence>MSWTNTVLSETYGEVEKLHECDRILFKVFQDEHAHLLEFLGASELEPGSKEGGGKKGRRGHLMTVGDGALNRADVCPQKAFWLLLNIADWHLAASKLHSHFPKFPGHVTLPGSLRGGSRCLSSRLPMRMLPLELLPIYLPADGQGHYPLPSPCDSADTYLRAQLPTLLFLSQRQQGREGRRSAVGVGILPRSGLCLELDLEEEEVSASLREVSACATGVSASDCSRSSFSSWSSVSETQTAGRDERCVVPLENGGRGKESVHTDEKGEEEEGRHVAPFRVPKAPSLGEEEEEGEGGGEEASRFAEGYADFVCWEDLGGRGGISPFSPSPKTIPGGGGGHHHSPVSSPFPLESLGMRPPSPSGSFGSEGNSPPVGQIRLGSRVPTEFKLASRQAVHPVRAPRGSLWADDDEEEFEEGKGEGDEFCEPLPEFDSSEKMQMDEMVTSVQGNLSSPQVRIEVLSLCSKLISKERLKRIMRRRLRDAEEVEWYGEREEKEHKCKPLIWKGPDAYGTRWELFFLSDGSGFASSICLSPFVFQFRHSFSSHSLTKRRLKVEALTIRRNPSYFLLSLHSGGSPKHATPSASFVSTPTSLNSPHHHHSHHHHHERSKLVALPSCLPDYWYPDDALHLSAFRHMLGADVDKILQVPLEVGGRGALSGCGGEGREALPVLVKQCGRWSAVWMGGSEFYSVQIQPWARRVSCCQNGLVQFGFDRQGRELRVEYTEREPPQCCLIPLSRRREKEKGQERGREKEPKKEYLVKQVPAMLADLRTKQMCSGPSLSFTCQVDCRADEEVVVTVAADPSDPQSPQMFVTVLRAPSQIHTKRGLGIPPGLTPSEDPGTSTATIHRGPASPVRPPAPPSAVSTSTGGQSLSVSAHSGLTGPADDLGSSGGSRRGSTELSHSAATAAVEEEEAPLPSQSEPPLVEQKDVSVPSGEAPSTVAGMSAFALRTHGKGKGPVPVLVPIRSGTAGAGAGGPARRSERKNPEEAETSGGETKGGKFESSNQASACECDGCRVLLTRIYRVVPYRWEERSLACRYARSDWKDGRAFCLEPVPSPEETLGISGKNAEAISLKSAEDFLEQRRRRVAALGEKLRVCGALSRETQRKSVGTDSAMAQRVLASLNVLPTEQGRLNFAFDDGSMDRKLGGDEKILACGGKERYDESGRDKMLLKGREGCRLLCLPLPLPSGLSLEEAARQTVARGTFWHFDVETEKLFVPHLL</sequence>
<feature type="compositionally biased region" description="Polar residues" evidence="1">
    <location>
        <begin position="868"/>
        <end position="877"/>
    </location>
</feature>